<keyword evidence="3" id="KW-1185">Reference proteome</keyword>
<gene>
    <name evidence="2" type="ORF">EA473_07545</name>
</gene>
<name>A0A3N6PAA9_NATCH</name>
<organism evidence="2 3">
    <name type="scientific">Natrarchaeobius chitinivorans</name>
    <dbReference type="NCBI Taxonomy" id="1679083"/>
    <lineage>
        <taxon>Archaea</taxon>
        <taxon>Methanobacteriati</taxon>
        <taxon>Methanobacteriota</taxon>
        <taxon>Stenosarchaea group</taxon>
        <taxon>Halobacteria</taxon>
        <taxon>Halobacteriales</taxon>
        <taxon>Natrialbaceae</taxon>
        <taxon>Natrarchaeobius</taxon>
    </lineage>
</organism>
<dbReference type="Pfam" id="PF26161">
    <property type="entry name" value="DUF8044"/>
    <property type="match status" value="1"/>
</dbReference>
<keyword evidence="1" id="KW-0472">Membrane</keyword>
<evidence type="ECO:0000313" key="2">
    <source>
        <dbReference type="EMBL" id="RQG96019.1"/>
    </source>
</evidence>
<feature type="transmembrane region" description="Helical" evidence="1">
    <location>
        <begin position="33"/>
        <end position="51"/>
    </location>
</feature>
<keyword evidence="1" id="KW-0812">Transmembrane</keyword>
<dbReference type="AlphaFoldDB" id="A0A3N6PAA9"/>
<protein>
    <submittedName>
        <fullName evidence="2">Uncharacterized protein</fullName>
    </submittedName>
</protein>
<accession>A0A3N6PAA9</accession>
<feature type="transmembrane region" description="Helical" evidence="1">
    <location>
        <begin position="9"/>
        <end position="27"/>
    </location>
</feature>
<keyword evidence="1" id="KW-1133">Transmembrane helix</keyword>
<feature type="transmembrane region" description="Helical" evidence="1">
    <location>
        <begin position="63"/>
        <end position="83"/>
    </location>
</feature>
<proteinExistence type="predicted"/>
<dbReference type="RefSeq" id="WP_124195018.1">
    <property type="nucleotide sequence ID" value="NZ_REGA01000004.1"/>
</dbReference>
<evidence type="ECO:0000256" key="1">
    <source>
        <dbReference type="SAM" id="Phobius"/>
    </source>
</evidence>
<evidence type="ECO:0000313" key="3">
    <source>
        <dbReference type="Proteomes" id="UP000282323"/>
    </source>
</evidence>
<reference evidence="2 3" key="1">
    <citation type="submission" date="2018-10" db="EMBL/GenBank/DDBJ databases">
        <title>Natrarchaeobius chitinivorans gen. nov., sp. nov., and Natrarchaeobius haloalkaliphilus sp. nov., alkaliphilic, chitin-utilizing haloarchaea from hypersaline alkaline lakes.</title>
        <authorList>
            <person name="Sorokin D.Y."/>
            <person name="Elcheninov A.G."/>
            <person name="Kostrikina N.A."/>
            <person name="Bale N.J."/>
            <person name="Sinninghe Damste J.S."/>
            <person name="Khijniak T.V."/>
            <person name="Kublanov I.V."/>
            <person name="Toshchakov S.V."/>
        </authorList>
    </citation>
    <scope>NUCLEOTIDE SEQUENCE [LARGE SCALE GENOMIC DNA]</scope>
    <source>
        <strain evidence="2 3">AArcht4T</strain>
    </source>
</reference>
<dbReference type="EMBL" id="REGA01000004">
    <property type="protein sequence ID" value="RQG96019.1"/>
    <property type="molecule type" value="Genomic_DNA"/>
</dbReference>
<dbReference type="InterPro" id="IPR058357">
    <property type="entry name" value="DUF8044"/>
</dbReference>
<sequence length="93" mass="10802">MPTRRRKQFIHGQFAWMVATVFLLVLLESLSYELFFVLSLIGLLIMTELTTPVNVTPEWRRRIRWLIGIGLVGFAVIVTRRIVEILPPEVLPL</sequence>
<dbReference type="Proteomes" id="UP000282323">
    <property type="component" value="Unassembled WGS sequence"/>
</dbReference>
<comment type="caution">
    <text evidence="2">The sequence shown here is derived from an EMBL/GenBank/DDBJ whole genome shotgun (WGS) entry which is preliminary data.</text>
</comment>